<dbReference type="GO" id="GO:0043565">
    <property type="term" value="F:sequence-specific DNA binding"/>
    <property type="evidence" value="ECO:0007669"/>
    <property type="project" value="TreeGrafter"/>
</dbReference>
<dbReference type="PROSITE" id="PS50931">
    <property type="entry name" value="HTH_LYSR"/>
    <property type="match status" value="1"/>
</dbReference>
<evidence type="ECO:0000313" key="8">
    <source>
        <dbReference type="Proteomes" id="UP000613768"/>
    </source>
</evidence>
<evidence type="ECO:0000256" key="1">
    <source>
        <dbReference type="ARBA" id="ARBA00009437"/>
    </source>
</evidence>
<evidence type="ECO:0000256" key="3">
    <source>
        <dbReference type="ARBA" id="ARBA00023125"/>
    </source>
</evidence>
<dbReference type="InterPro" id="IPR036390">
    <property type="entry name" value="WH_DNA-bd_sf"/>
</dbReference>
<keyword evidence="4" id="KW-0804">Transcription</keyword>
<reference evidence="7 8" key="1">
    <citation type="submission" date="2020-09" db="EMBL/GenBank/DDBJ databases">
        <title>Pseudoxanthomonas sp. CAU 1598 isolated from sand of Yaerae Beach.</title>
        <authorList>
            <person name="Kim W."/>
        </authorList>
    </citation>
    <scope>NUCLEOTIDE SEQUENCE [LARGE SCALE GENOMIC DNA]</scope>
    <source>
        <strain evidence="7 8">CAU 1598</strain>
    </source>
</reference>
<dbReference type="CDD" id="cd08473">
    <property type="entry name" value="PBP2_CrgA_like_4"/>
    <property type="match status" value="1"/>
</dbReference>
<dbReference type="Pfam" id="PF00126">
    <property type="entry name" value="HTH_1"/>
    <property type="match status" value="1"/>
</dbReference>
<feature type="region of interest" description="Disordered" evidence="5">
    <location>
        <begin position="302"/>
        <end position="326"/>
    </location>
</feature>
<evidence type="ECO:0000256" key="5">
    <source>
        <dbReference type="SAM" id="MobiDB-lite"/>
    </source>
</evidence>
<feature type="compositionally biased region" description="Low complexity" evidence="5">
    <location>
        <begin position="302"/>
        <end position="314"/>
    </location>
</feature>
<comment type="similarity">
    <text evidence="1">Belongs to the LysR transcriptional regulatory family.</text>
</comment>
<gene>
    <name evidence="7" type="ORF">IFO71_01185</name>
</gene>
<sequence>MEDLNDFALFALVVDQQGFAAAERASGIPKSRLSRRVAALEELLGVRLLQRSTRRFAVTDVGQTVYRHARVIREEAEAARQVVDQLSGEPRGMLRISCPVSLAQQQLPQILPEFLRAHPKVRLQMLVSNRRFDVIDEGIDLAFRVRHRVDEDPGLIVKTYGHSRELLVASPRYFAENGEPSHPDQLPHHQVLSLIDDPGSQRWELQNAAGEKVKVELQPRVTAKDFPLLRRLALDGLGICLLPDTVCSDLLAAGYLQRVLPGWDLPQGVCHIVFASRRGMLPALRALIDHLDQHLPPLLSPDAAPAPCADAPSRSAEKAASRQKKR</sequence>
<proteinExistence type="inferred from homology"/>
<protein>
    <submittedName>
        <fullName evidence="7">LysR family transcriptional regulator</fullName>
    </submittedName>
</protein>
<evidence type="ECO:0000256" key="2">
    <source>
        <dbReference type="ARBA" id="ARBA00023015"/>
    </source>
</evidence>
<dbReference type="Pfam" id="PF03466">
    <property type="entry name" value="LysR_substrate"/>
    <property type="match status" value="1"/>
</dbReference>
<dbReference type="GO" id="GO:0003700">
    <property type="term" value="F:DNA-binding transcription factor activity"/>
    <property type="evidence" value="ECO:0007669"/>
    <property type="project" value="InterPro"/>
</dbReference>
<accession>A0AAW3ZFD5</accession>
<evidence type="ECO:0000313" key="7">
    <source>
        <dbReference type="EMBL" id="MBD8524344.1"/>
    </source>
</evidence>
<feature type="domain" description="HTH lysR-type" evidence="6">
    <location>
        <begin position="1"/>
        <end position="59"/>
    </location>
</feature>
<dbReference type="AlphaFoldDB" id="A0AAW3ZFD5"/>
<dbReference type="EMBL" id="JACYTR010000002">
    <property type="protein sequence ID" value="MBD8524344.1"/>
    <property type="molecule type" value="Genomic_DNA"/>
</dbReference>
<comment type="caution">
    <text evidence="7">The sequence shown here is derived from an EMBL/GenBank/DDBJ whole genome shotgun (WGS) entry which is preliminary data.</text>
</comment>
<dbReference type="InterPro" id="IPR036388">
    <property type="entry name" value="WH-like_DNA-bd_sf"/>
</dbReference>
<dbReference type="RefSeq" id="WP_192027697.1">
    <property type="nucleotide sequence ID" value="NZ_JACYTR010000002.1"/>
</dbReference>
<dbReference type="Gene3D" id="1.10.10.10">
    <property type="entry name" value="Winged helix-like DNA-binding domain superfamily/Winged helix DNA-binding domain"/>
    <property type="match status" value="1"/>
</dbReference>
<dbReference type="InterPro" id="IPR005119">
    <property type="entry name" value="LysR_subst-bd"/>
</dbReference>
<dbReference type="InterPro" id="IPR058163">
    <property type="entry name" value="LysR-type_TF_proteobact-type"/>
</dbReference>
<dbReference type="PANTHER" id="PTHR30537">
    <property type="entry name" value="HTH-TYPE TRANSCRIPTIONAL REGULATOR"/>
    <property type="match status" value="1"/>
</dbReference>
<dbReference type="SUPFAM" id="SSF53850">
    <property type="entry name" value="Periplasmic binding protein-like II"/>
    <property type="match status" value="1"/>
</dbReference>
<dbReference type="SUPFAM" id="SSF46785">
    <property type="entry name" value="Winged helix' DNA-binding domain"/>
    <property type="match status" value="1"/>
</dbReference>
<dbReference type="InterPro" id="IPR000847">
    <property type="entry name" value="LysR_HTH_N"/>
</dbReference>
<name>A0AAW3ZFD5_9GAMM</name>
<evidence type="ECO:0000259" key="6">
    <source>
        <dbReference type="PROSITE" id="PS50931"/>
    </source>
</evidence>
<organism evidence="7 8">
    <name type="scientific">Pseudomarimonas arenosa</name>
    <dbReference type="NCBI Taxonomy" id="2774145"/>
    <lineage>
        <taxon>Bacteria</taxon>
        <taxon>Pseudomonadati</taxon>
        <taxon>Pseudomonadota</taxon>
        <taxon>Gammaproteobacteria</taxon>
        <taxon>Lysobacterales</taxon>
        <taxon>Lysobacteraceae</taxon>
        <taxon>Pseudomarimonas</taxon>
    </lineage>
</organism>
<dbReference type="GO" id="GO:0006351">
    <property type="term" value="P:DNA-templated transcription"/>
    <property type="evidence" value="ECO:0007669"/>
    <property type="project" value="TreeGrafter"/>
</dbReference>
<dbReference type="PANTHER" id="PTHR30537:SF31">
    <property type="entry name" value="TRANSCRIPTIONAL REGULATOR, LYSR FAMILY"/>
    <property type="match status" value="1"/>
</dbReference>
<keyword evidence="2" id="KW-0805">Transcription regulation</keyword>
<dbReference type="Proteomes" id="UP000613768">
    <property type="component" value="Unassembled WGS sequence"/>
</dbReference>
<evidence type="ECO:0000256" key="4">
    <source>
        <dbReference type="ARBA" id="ARBA00023163"/>
    </source>
</evidence>
<dbReference type="FunFam" id="1.10.10.10:FF:000001">
    <property type="entry name" value="LysR family transcriptional regulator"/>
    <property type="match status" value="1"/>
</dbReference>
<dbReference type="Gene3D" id="3.40.190.290">
    <property type="match status" value="1"/>
</dbReference>
<keyword evidence="8" id="KW-1185">Reference proteome</keyword>
<keyword evidence="3" id="KW-0238">DNA-binding</keyword>